<dbReference type="Proteomes" id="UP000465112">
    <property type="component" value="Chromosome 14"/>
</dbReference>
<feature type="region of interest" description="Disordered" evidence="1">
    <location>
        <begin position="51"/>
        <end position="70"/>
    </location>
</feature>
<keyword evidence="3" id="KW-1185">Reference proteome</keyword>
<reference evidence="2 3" key="1">
    <citation type="submission" date="2019-06" db="EMBL/GenBank/DDBJ databases">
        <title>A chromosome-scale genome assembly of the European perch, Perca fluviatilis.</title>
        <authorList>
            <person name="Roques C."/>
            <person name="Zahm M."/>
            <person name="Cabau C."/>
            <person name="Klopp C."/>
            <person name="Bouchez O."/>
            <person name="Donnadieu C."/>
            <person name="Kuhl H."/>
            <person name="Gislard M."/>
            <person name="Guendouz S."/>
            <person name="Journot L."/>
            <person name="Haffray P."/>
            <person name="Bestin A."/>
            <person name="Morvezen R."/>
            <person name="Feron R."/>
            <person name="Wen M."/>
            <person name="Jouanno E."/>
            <person name="Herpin A."/>
            <person name="Schartl M."/>
            <person name="Postlethwait J."/>
            <person name="Schaerlinger B."/>
            <person name="Chardard D."/>
            <person name="Lecocq T."/>
            <person name="Poncet C."/>
            <person name="Jaffrelo L."/>
            <person name="Lampietro C."/>
            <person name="Guiguen Y."/>
        </authorList>
    </citation>
    <scope>NUCLEOTIDE SEQUENCE [LARGE SCALE GENOMIC DNA]</scope>
    <source>
        <tissue evidence="2">Blood</tissue>
    </source>
</reference>
<evidence type="ECO:0000313" key="3">
    <source>
        <dbReference type="Proteomes" id="UP000465112"/>
    </source>
</evidence>
<protein>
    <submittedName>
        <fullName evidence="2">Uncharacterized protein</fullName>
    </submittedName>
</protein>
<sequence>MLSLPHSSDASLKILGKRVHWQHIGQVCWRLLLLINHRCFRRLTSCLRPRISSGREGQSESTSIAPAAMDEPHRERGLHVFRILAPLHQRAPKTRTEQDFKSSLIISSSKRRSRSQCAGPAHAATPELLEGCLFSVHGVTSETPFGQDVGSVWSIAEENKGSLRQVNEARRQLCAKLHQYSPEVWLRCTAVQDSGTLQQTGGEHHPPWPGLLRDRPVKNKTNAGEDGTSGRLVTLLHYRRRARRAQHRTC</sequence>
<organism evidence="2 3">
    <name type="scientific">Perca fluviatilis</name>
    <name type="common">European perch</name>
    <dbReference type="NCBI Taxonomy" id="8168"/>
    <lineage>
        <taxon>Eukaryota</taxon>
        <taxon>Metazoa</taxon>
        <taxon>Chordata</taxon>
        <taxon>Craniata</taxon>
        <taxon>Vertebrata</taxon>
        <taxon>Euteleostomi</taxon>
        <taxon>Actinopterygii</taxon>
        <taxon>Neopterygii</taxon>
        <taxon>Teleostei</taxon>
        <taxon>Neoteleostei</taxon>
        <taxon>Acanthomorphata</taxon>
        <taxon>Eupercaria</taxon>
        <taxon>Perciformes</taxon>
        <taxon>Percoidei</taxon>
        <taxon>Percidae</taxon>
        <taxon>Percinae</taxon>
        <taxon>Perca</taxon>
    </lineage>
</organism>
<feature type="region of interest" description="Disordered" evidence="1">
    <location>
        <begin position="196"/>
        <end position="229"/>
    </location>
</feature>
<dbReference type="EMBL" id="VHII01000014">
    <property type="protein sequence ID" value="KAF1380469.1"/>
    <property type="molecule type" value="Genomic_DNA"/>
</dbReference>
<comment type="caution">
    <text evidence="2">The sequence shown here is derived from an EMBL/GenBank/DDBJ whole genome shotgun (WGS) entry which is preliminary data.</text>
</comment>
<feature type="compositionally biased region" description="Polar residues" evidence="1">
    <location>
        <begin position="55"/>
        <end position="64"/>
    </location>
</feature>
<accession>A0A6A5EQ19</accession>
<proteinExistence type="predicted"/>
<gene>
    <name evidence="2" type="ORF">PFLUV_G00164060</name>
</gene>
<evidence type="ECO:0000313" key="2">
    <source>
        <dbReference type="EMBL" id="KAF1380469.1"/>
    </source>
</evidence>
<evidence type="ECO:0000256" key="1">
    <source>
        <dbReference type="SAM" id="MobiDB-lite"/>
    </source>
</evidence>
<dbReference type="AlphaFoldDB" id="A0A6A5EQ19"/>
<feature type="compositionally biased region" description="Basic and acidic residues" evidence="1">
    <location>
        <begin position="202"/>
        <end position="217"/>
    </location>
</feature>
<name>A0A6A5EQ19_PERFL</name>